<comment type="caution">
    <text evidence="2">The sequence shown here is derived from an EMBL/GenBank/DDBJ whole genome shotgun (WGS) entry which is preliminary data.</text>
</comment>
<accession>A0A0G1YG93</accession>
<sequence length="41" mass="4859">MTRPRYVSGPVPHLVSQDHGHLVRELRWWWRCPTCGRVSMA</sequence>
<evidence type="ECO:0000256" key="1">
    <source>
        <dbReference type="ARBA" id="ARBA00022723"/>
    </source>
</evidence>
<dbReference type="InterPro" id="IPR018527">
    <property type="entry name" value="Rubredoxin_Fe_BS"/>
</dbReference>
<dbReference type="Proteomes" id="UP000034119">
    <property type="component" value="Unassembled WGS sequence"/>
</dbReference>
<dbReference type="EMBL" id="LCPW01000020">
    <property type="protein sequence ID" value="KKW05424.1"/>
    <property type="molecule type" value="Genomic_DNA"/>
</dbReference>
<dbReference type="GO" id="GO:0046872">
    <property type="term" value="F:metal ion binding"/>
    <property type="evidence" value="ECO:0007669"/>
    <property type="project" value="UniProtKB-KW"/>
</dbReference>
<dbReference type="STRING" id="1618342.UY40_C0020G0001"/>
<keyword evidence="1" id="KW-0479">Metal-binding</keyword>
<evidence type="ECO:0000313" key="2">
    <source>
        <dbReference type="EMBL" id="KKW05424.1"/>
    </source>
</evidence>
<protein>
    <submittedName>
        <fullName evidence="2">Uncharacterized protein</fullName>
    </submittedName>
</protein>
<reference evidence="2 3" key="1">
    <citation type="journal article" date="2015" name="Nature">
        <title>rRNA introns, odd ribosomes, and small enigmatic genomes across a large radiation of phyla.</title>
        <authorList>
            <person name="Brown C.T."/>
            <person name="Hug L.A."/>
            <person name="Thomas B.C."/>
            <person name="Sharon I."/>
            <person name="Castelle C.J."/>
            <person name="Singh A."/>
            <person name="Wilkins M.J."/>
            <person name="Williams K.H."/>
            <person name="Banfield J.F."/>
        </authorList>
    </citation>
    <scope>NUCLEOTIDE SEQUENCE [LARGE SCALE GENOMIC DNA]</scope>
</reference>
<evidence type="ECO:0000313" key="3">
    <source>
        <dbReference type="Proteomes" id="UP000034119"/>
    </source>
</evidence>
<dbReference type="AlphaFoldDB" id="A0A0G1YG93"/>
<gene>
    <name evidence="2" type="ORF">UY40_C0020G0001</name>
</gene>
<name>A0A0G1YG93_9BACT</name>
<dbReference type="PROSITE" id="PS00202">
    <property type="entry name" value="RUBREDOXIN"/>
    <property type="match status" value="1"/>
</dbReference>
<feature type="non-terminal residue" evidence="2">
    <location>
        <position position="41"/>
    </location>
</feature>
<proteinExistence type="predicted"/>
<organism evidence="2 3">
    <name type="scientific">candidate division CPR1 bacterium GW2011_GWC1_49_13</name>
    <dbReference type="NCBI Taxonomy" id="1618342"/>
    <lineage>
        <taxon>Bacteria</taxon>
        <taxon>candidate division CPR1</taxon>
    </lineage>
</organism>